<dbReference type="Proteomes" id="UP000292985">
    <property type="component" value="Unassembled WGS sequence"/>
</dbReference>
<comment type="caution">
    <text evidence="1">The sequence shown here is derived from an EMBL/GenBank/DDBJ whole genome shotgun (WGS) entry which is preliminary data.</text>
</comment>
<accession>A0ABY0HYN2</accession>
<proteinExistence type="predicted"/>
<gene>
    <name evidence="1" type="ORF">EAJ18_06050</name>
</gene>
<sequence length="32" mass="3601">MVFSHDFSGVTEGAKVIHIRCLKSDPWINLLS</sequence>
<protein>
    <submittedName>
        <fullName evidence="1">Chemotaxis protein</fullName>
    </submittedName>
</protein>
<evidence type="ECO:0000313" key="2">
    <source>
        <dbReference type="Proteomes" id="UP000292985"/>
    </source>
</evidence>
<evidence type="ECO:0000313" key="1">
    <source>
        <dbReference type="EMBL" id="RYT45324.1"/>
    </source>
</evidence>
<keyword evidence="2" id="KW-1185">Reference proteome</keyword>
<name>A0ABY0HYN2_CITAM</name>
<organism evidence="1 2">
    <name type="scientific">Citrobacter amalonaticus</name>
    <dbReference type="NCBI Taxonomy" id="35703"/>
    <lineage>
        <taxon>Bacteria</taxon>
        <taxon>Pseudomonadati</taxon>
        <taxon>Pseudomonadota</taxon>
        <taxon>Gammaproteobacteria</taxon>
        <taxon>Enterobacterales</taxon>
        <taxon>Enterobacteriaceae</taxon>
        <taxon>Citrobacter</taxon>
    </lineage>
</organism>
<reference evidence="1 2" key="1">
    <citation type="journal article" date="2019" name="Science, e1252229">
        <title>Invertible promoters mediate bacterial phase variation, antibiotic resistance, and host adaptation in the gut.</title>
        <authorList>
            <person name="Jiang X."/>
            <person name="Hall A.B."/>
            <person name="Arthur T.D."/>
            <person name="Plichta D.R."/>
            <person name="Covington C.T."/>
            <person name="Poyet M."/>
            <person name="Crothers J."/>
            <person name="Moses P.L."/>
            <person name="Tolonen A.C."/>
            <person name="Vlamakis H."/>
            <person name="Alm E.J."/>
            <person name="Xavier R.J."/>
        </authorList>
    </citation>
    <scope>NUCLEOTIDE SEQUENCE [LARGE SCALE GENOMIC DNA]</scope>
    <source>
        <strain evidence="2">ca_0067</strain>
    </source>
</reference>
<dbReference type="EMBL" id="RCYA01000002">
    <property type="protein sequence ID" value="RYT45324.1"/>
    <property type="molecule type" value="Genomic_DNA"/>
</dbReference>